<comment type="caution">
    <text evidence="6">The sequence shown here is derived from an EMBL/GenBank/DDBJ whole genome shotgun (WGS) entry which is preliminary data.</text>
</comment>
<dbReference type="Proteomes" id="UP001226434">
    <property type="component" value="Unassembled WGS sequence"/>
</dbReference>
<dbReference type="NCBIfam" id="TIGR03652">
    <property type="entry name" value="FeS_repair_RIC"/>
    <property type="match status" value="1"/>
</dbReference>
<evidence type="ECO:0000256" key="3">
    <source>
        <dbReference type="ARBA" id="ARBA00022723"/>
    </source>
</evidence>
<keyword evidence="4" id="KW-0408">Iron</keyword>
<dbReference type="Pfam" id="PF01814">
    <property type="entry name" value="Hemerythrin"/>
    <property type="match status" value="1"/>
</dbReference>
<dbReference type="InterPro" id="IPR019903">
    <property type="entry name" value="RIC_family"/>
</dbReference>
<dbReference type="EMBL" id="JASBRG010000007">
    <property type="protein sequence ID" value="MDI3321829.1"/>
    <property type="molecule type" value="Genomic_DNA"/>
</dbReference>
<evidence type="ECO:0000256" key="4">
    <source>
        <dbReference type="ARBA" id="ARBA00023004"/>
    </source>
</evidence>
<keyword evidence="3" id="KW-0479">Metal-binding</keyword>
<gene>
    <name evidence="6" type="primary">ric</name>
    <name evidence="6" type="ORF">QJ048_18675</name>
</gene>
<dbReference type="PANTHER" id="PTHR36438:SF1">
    <property type="entry name" value="IRON-SULFUR CLUSTER REPAIR PROTEIN YTFE"/>
    <property type="match status" value="1"/>
</dbReference>
<dbReference type="RefSeq" id="WP_282335936.1">
    <property type="nucleotide sequence ID" value="NZ_JASBRG010000007.1"/>
</dbReference>
<evidence type="ECO:0000313" key="6">
    <source>
        <dbReference type="EMBL" id="MDI3321829.1"/>
    </source>
</evidence>
<feature type="domain" description="Hemerythrin-like" evidence="5">
    <location>
        <begin position="87"/>
        <end position="236"/>
    </location>
</feature>
<evidence type="ECO:0000256" key="2">
    <source>
        <dbReference type="ARBA" id="ARBA00022490"/>
    </source>
</evidence>
<keyword evidence="7" id="KW-1185">Reference proteome</keyword>
<reference evidence="6 7" key="1">
    <citation type="submission" date="2023-05" db="EMBL/GenBank/DDBJ databases">
        <title>Genome sequence of Pinibacter sp. MAH-24.</title>
        <authorList>
            <person name="Huq M.A."/>
        </authorList>
    </citation>
    <scope>NUCLEOTIDE SEQUENCE [LARGE SCALE GENOMIC DNA]</scope>
    <source>
        <strain evidence="6 7">MAH-24</strain>
    </source>
</reference>
<evidence type="ECO:0000256" key="1">
    <source>
        <dbReference type="ARBA" id="ARBA00004496"/>
    </source>
</evidence>
<dbReference type="CDD" id="cd12108">
    <property type="entry name" value="Hr-like"/>
    <property type="match status" value="1"/>
</dbReference>
<evidence type="ECO:0000259" key="5">
    <source>
        <dbReference type="Pfam" id="PF01814"/>
    </source>
</evidence>
<dbReference type="Gene3D" id="1.20.120.520">
    <property type="entry name" value="nmb1532 protein domain like"/>
    <property type="match status" value="1"/>
</dbReference>
<protein>
    <submittedName>
        <fullName evidence="6">Iron-sulfur cluster repair di-iron protein</fullName>
    </submittedName>
</protein>
<keyword evidence="2" id="KW-0963">Cytoplasm</keyword>
<dbReference type="PANTHER" id="PTHR36438">
    <property type="entry name" value="IRON-SULFUR CLUSTER REPAIR PROTEIN YTFE"/>
    <property type="match status" value="1"/>
</dbReference>
<name>A0ABT6RGY4_9BACT</name>
<evidence type="ECO:0000313" key="7">
    <source>
        <dbReference type="Proteomes" id="UP001226434"/>
    </source>
</evidence>
<comment type="subcellular location">
    <subcellularLocation>
        <location evidence="1">Cytoplasm</location>
    </subcellularLocation>
</comment>
<proteinExistence type="predicted"/>
<organism evidence="6 7">
    <name type="scientific">Pinibacter soli</name>
    <dbReference type="NCBI Taxonomy" id="3044211"/>
    <lineage>
        <taxon>Bacteria</taxon>
        <taxon>Pseudomonadati</taxon>
        <taxon>Bacteroidota</taxon>
        <taxon>Chitinophagia</taxon>
        <taxon>Chitinophagales</taxon>
        <taxon>Chitinophagaceae</taxon>
        <taxon>Pinibacter</taxon>
    </lineage>
</organism>
<dbReference type="Pfam" id="PF04405">
    <property type="entry name" value="ScdA_N"/>
    <property type="match status" value="1"/>
</dbReference>
<dbReference type="InterPro" id="IPR012312">
    <property type="entry name" value="Hemerythrin-like"/>
</dbReference>
<accession>A0ABT6RGY4</accession>
<sequence>MSYTSLETKPETVGEMARRDYRKAEVFKRLGIDFCCGGKKTVEESAEVAGLDVTLVKEALSKSETVNVGTAQHDFDSWPSSFLADYIVNVHHKYVRESTQILDELSNRVAYKHGDRFTYLPLLRNYVMELLEELHTHMRKEEMILFPFVKQLEQRTSGESNSCGSFSTVQQPISVMEDDHNAAGELVRKIKELTDNFTIPANACNSHNLYFKKLEEFVGDLYQHIHLENNILFPKAIQLEKAQ</sequence>